<sequence length="195" mass="20520">MRLYSQCLSTKSFRAGKARNRVGASAQMAEFAPALMVFILAVLFPMINLLSFSTGYASVAMLGQTCAVQAASAATYAQALTEMRNAATSMTNSGIGRFAKLQPVGGSNGTGVDLFITETDLNSKAVTKYGPNTGVTGTPDSTNKIYEFSVRTNFNVGPFLNLGSLPFVGGIPLVGAPVLITTLSHRAVEHQEALK</sequence>
<protein>
    <submittedName>
        <fullName evidence="2">Uncharacterized protein</fullName>
    </submittedName>
</protein>
<evidence type="ECO:0000313" key="3">
    <source>
        <dbReference type="Proteomes" id="UP000664277"/>
    </source>
</evidence>
<dbReference type="Proteomes" id="UP000664277">
    <property type="component" value="Unassembled WGS sequence"/>
</dbReference>
<dbReference type="AlphaFoldDB" id="A0A8J7PAW7"/>
<name>A0A8J7PAW7_9BACT</name>
<evidence type="ECO:0000313" key="2">
    <source>
        <dbReference type="EMBL" id="MBN8659231.1"/>
    </source>
</evidence>
<accession>A0A8J7PAW7</accession>
<organism evidence="2 3">
    <name type="scientific">Candidatus Obscuribacter phosphatis</name>
    <dbReference type="NCBI Taxonomy" id="1906157"/>
    <lineage>
        <taxon>Bacteria</taxon>
        <taxon>Bacillati</taxon>
        <taxon>Candidatus Melainabacteria</taxon>
        <taxon>Candidatus Obscuribacterales</taxon>
        <taxon>Candidatus Obscuribacteraceae</taxon>
        <taxon>Candidatus Obscuribacter</taxon>
    </lineage>
</organism>
<evidence type="ECO:0000256" key="1">
    <source>
        <dbReference type="SAM" id="Phobius"/>
    </source>
</evidence>
<feature type="transmembrane region" description="Helical" evidence="1">
    <location>
        <begin position="31"/>
        <end position="52"/>
    </location>
</feature>
<gene>
    <name evidence="2" type="ORF">J0M35_02635</name>
</gene>
<keyword evidence="1" id="KW-1133">Transmembrane helix</keyword>
<keyword evidence="1" id="KW-0472">Membrane</keyword>
<comment type="caution">
    <text evidence="2">The sequence shown here is derived from an EMBL/GenBank/DDBJ whole genome shotgun (WGS) entry which is preliminary data.</text>
</comment>
<reference evidence="2" key="1">
    <citation type="submission" date="2021-02" db="EMBL/GenBank/DDBJ databases">
        <title>Genome-Resolved Metagenomics of a Microbial Community Performing Photosynthetic Biological Nutrient Removal.</title>
        <authorList>
            <person name="Mcdaniel E.A."/>
        </authorList>
    </citation>
    <scope>NUCLEOTIDE SEQUENCE</scope>
    <source>
        <strain evidence="2">UWPOB_OBS1</strain>
    </source>
</reference>
<proteinExistence type="predicted"/>
<dbReference type="EMBL" id="JAFLCK010000002">
    <property type="protein sequence ID" value="MBN8659231.1"/>
    <property type="molecule type" value="Genomic_DNA"/>
</dbReference>
<keyword evidence="1" id="KW-0812">Transmembrane</keyword>